<organism evidence="1 2">
    <name type="scientific">Eiseniibacteriota bacterium</name>
    <dbReference type="NCBI Taxonomy" id="2212470"/>
    <lineage>
        <taxon>Bacteria</taxon>
        <taxon>Candidatus Eiseniibacteriota</taxon>
    </lineage>
</organism>
<dbReference type="Proteomes" id="UP000697710">
    <property type="component" value="Unassembled WGS sequence"/>
</dbReference>
<protein>
    <submittedName>
        <fullName evidence="1">Uncharacterized protein</fullName>
    </submittedName>
</protein>
<evidence type="ECO:0000313" key="1">
    <source>
        <dbReference type="EMBL" id="MCA9727224.1"/>
    </source>
</evidence>
<proteinExistence type="predicted"/>
<dbReference type="AlphaFoldDB" id="A0A956LX76"/>
<accession>A0A956LX76</accession>
<name>A0A956LX76_UNCEI</name>
<dbReference type="EMBL" id="JAGQHR010000129">
    <property type="protein sequence ID" value="MCA9727224.1"/>
    <property type="molecule type" value="Genomic_DNA"/>
</dbReference>
<evidence type="ECO:0000313" key="2">
    <source>
        <dbReference type="Proteomes" id="UP000697710"/>
    </source>
</evidence>
<reference evidence="1" key="1">
    <citation type="submission" date="2020-04" db="EMBL/GenBank/DDBJ databases">
        <authorList>
            <person name="Zhang T."/>
        </authorList>
    </citation>
    <scope>NUCLEOTIDE SEQUENCE</scope>
    <source>
        <strain evidence="1">HKST-UBA01</strain>
    </source>
</reference>
<comment type="caution">
    <text evidence="1">The sequence shown here is derived from an EMBL/GenBank/DDBJ whole genome shotgun (WGS) entry which is preliminary data.</text>
</comment>
<gene>
    <name evidence="1" type="ORF">KC729_06030</name>
</gene>
<sequence>MPRLTTNENVVTGLYTDLDLEDPVVVFDYLWTRLDPEVTVYPSEGYYYFQIPIRGVTVKGALTLFAFDRDRGIVGFGYSGEIEDHPRGLHADMPGRFRQFGAADGLQLVDEGPFTSRVRWRDREILFHFYDPGMVGPGPEHLAPHETYVGSNFDESGLRFHLVFNDLENRLFWILDERSFVPEAMIAVDGYVAIGARTHFAFFCDETYHRKVLVGVDVQEISFNSWYDGPFDQLPDVYIRQGKIPIKDYIVAHTGIDPDRLDRYGNFLDVPGTRAPITPYRFYQEPEELGFVNDLVSQRDAGTIDEAEFYARLTQEAGREILLGDASPDEENGSEAVR</sequence>
<reference evidence="1" key="2">
    <citation type="journal article" date="2021" name="Microbiome">
        <title>Successional dynamics and alternative stable states in a saline activated sludge microbial community over 9 years.</title>
        <authorList>
            <person name="Wang Y."/>
            <person name="Ye J."/>
            <person name="Ju F."/>
            <person name="Liu L."/>
            <person name="Boyd J.A."/>
            <person name="Deng Y."/>
            <person name="Parks D.H."/>
            <person name="Jiang X."/>
            <person name="Yin X."/>
            <person name="Woodcroft B.J."/>
            <person name="Tyson G.W."/>
            <person name="Hugenholtz P."/>
            <person name="Polz M.F."/>
            <person name="Zhang T."/>
        </authorList>
    </citation>
    <scope>NUCLEOTIDE SEQUENCE</scope>
    <source>
        <strain evidence="1">HKST-UBA01</strain>
    </source>
</reference>